<name>A0A1L7XRI8_9HELO</name>
<feature type="region of interest" description="Disordered" evidence="2">
    <location>
        <begin position="108"/>
        <end position="146"/>
    </location>
</feature>
<dbReference type="OrthoDB" id="10483606at2759"/>
<dbReference type="Proteomes" id="UP000184330">
    <property type="component" value="Unassembled WGS sequence"/>
</dbReference>
<keyword evidence="1" id="KW-0175">Coiled coil</keyword>
<feature type="compositionally biased region" description="Basic and acidic residues" evidence="2">
    <location>
        <begin position="108"/>
        <end position="122"/>
    </location>
</feature>
<evidence type="ECO:0000313" key="5">
    <source>
        <dbReference type="Proteomes" id="UP000184330"/>
    </source>
</evidence>
<keyword evidence="5" id="KW-1185">Reference proteome</keyword>
<feature type="transmembrane region" description="Helical" evidence="3">
    <location>
        <begin position="6"/>
        <end position="24"/>
    </location>
</feature>
<sequence length="146" mass="15962">MSSELSGWITIGVLSLIIVALLAAREDSSKSKDTTLATTQISLEEQYKNMKKVAVTNRDLARRLREEHSKNGDSSKAKEFAKELEAVKAQLQATESVLHDTQSKLIVLEHGKSSGVESKQESDGPTPQSPRKRFSGTRLRAAATVP</sequence>
<evidence type="ECO:0000256" key="3">
    <source>
        <dbReference type="SAM" id="Phobius"/>
    </source>
</evidence>
<feature type="coiled-coil region" evidence="1">
    <location>
        <begin position="77"/>
        <end position="104"/>
    </location>
</feature>
<accession>A0A1L7XRI8</accession>
<dbReference type="AlphaFoldDB" id="A0A1L7XRI8"/>
<gene>
    <name evidence="4" type="ORF">PAC_17549</name>
</gene>
<evidence type="ECO:0000256" key="2">
    <source>
        <dbReference type="SAM" id="MobiDB-lite"/>
    </source>
</evidence>
<keyword evidence="3" id="KW-1133">Transmembrane helix</keyword>
<evidence type="ECO:0000256" key="1">
    <source>
        <dbReference type="SAM" id="Coils"/>
    </source>
</evidence>
<organism evidence="4 5">
    <name type="scientific">Phialocephala subalpina</name>
    <dbReference type="NCBI Taxonomy" id="576137"/>
    <lineage>
        <taxon>Eukaryota</taxon>
        <taxon>Fungi</taxon>
        <taxon>Dikarya</taxon>
        <taxon>Ascomycota</taxon>
        <taxon>Pezizomycotina</taxon>
        <taxon>Leotiomycetes</taxon>
        <taxon>Helotiales</taxon>
        <taxon>Mollisiaceae</taxon>
        <taxon>Phialocephala</taxon>
        <taxon>Phialocephala fortinii species complex</taxon>
    </lineage>
</organism>
<keyword evidence="3" id="KW-0472">Membrane</keyword>
<proteinExistence type="predicted"/>
<keyword evidence="3" id="KW-0812">Transmembrane</keyword>
<evidence type="ECO:0000313" key="4">
    <source>
        <dbReference type="EMBL" id="CZR67650.1"/>
    </source>
</evidence>
<reference evidence="4 5" key="1">
    <citation type="submission" date="2016-03" db="EMBL/GenBank/DDBJ databases">
        <authorList>
            <person name="Ploux O."/>
        </authorList>
    </citation>
    <scope>NUCLEOTIDE SEQUENCE [LARGE SCALE GENOMIC DNA]</scope>
    <source>
        <strain evidence="4 5">UAMH 11012</strain>
    </source>
</reference>
<protein>
    <submittedName>
        <fullName evidence="4">Uncharacterized protein</fullName>
    </submittedName>
</protein>
<dbReference type="EMBL" id="FJOG01000046">
    <property type="protein sequence ID" value="CZR67650.1"/>
    <property type="molecule type" value="Genomic_DNA"/>
</dbReference>